<organism evidence="1 2">
    <name type="scientific">Strongyloides papillosus</name>
    <name type="common">Intestinal threadworm</name>
    <dbReference type="NCBI Taxonomy" id="174720"/>
    <lineage>
        <taxon>Eukaryota</taxon>
        <taxon>Metazoa</taxon>
        <taxon>Ecdysozoa</taxon>
        <taxon>Nematoda</taxon>
        <taxon>Chromadorea</taxon>
        <taxon>Rhabditida</taxon>
        <taxon>Tylenchina</taxon>
        <taxon>Panagrolaimomorpha</taxon>
        <taxon>Strongyloidoidea</taxon>
        <taxon>Strongyloididae</taxon>
        <taxon>Strongyloides</taxon>
    </lineage>
</organism>
<reference evidence="2" key="1">
    <citation type="submission" date="2017-02" db="UniProtKB">
        <authorList>
            <consortium name="WormBaseParasite"/>
        </authorList>
    </citation>
    <scope>IDENTIFICATION</scope>
</reference>
<dbReference type="Proteomes" id="UP000046392">
    <property type="component" value="Unplaced"/>
</dbReference>
<evidence type="ECO:0000313" key="2">
    <source>
        <dbReference type="WBParaSite" id="SPAL_0000426600.1"/>
    </source>
</evidence>
<dbReference type="WBParaSite" id="SPAL_0000426600.1">
    <property type="protein sequence ID" value="SPAL_0000426600.1"/>
    <property type="gene ID" value="SPAL_0000426600"/>
</dbReference>
<proteinExistence type="predicted"/>
<dbReference type="AlphaFoldDB" id="A0A0N5BE39"/>
<protein>
    <submittedName>
        <fullName evidence="2">Ovule protein</fullName>
    </submittedName>
</protein>
<sequence length="103" mass="11590">MFIKDLGVQVIPSTARSKSFVSLLDSSMNVGYGQCSFSLFIELIIHLRNDGCSTTKISLRKLCCLAFYGLLDGLTREVNYIIIFFLLCIIKSYSGVNRNSYLM</sequence>
<name>A0A0N5BE39_STREA</name>
<accession>A0A0N5BE39</accession>
<evidence type="ECO:0000313" key="1">
    <source>
        <dbReference type="Proteomes" id="UP000046392"/>
    </source>
</evidence>
<keyword evidence="1" id="KW-1185">Reference proteome</keyword>